<dbReference type="PATRIC" id="fig|1003195.11.peg.294"/>
<dbReference type="Pfam" id="PF00550">
    <property type="entry name" value="PP-binding"/>
    <property type="match status" value="1"/>
</dbReference>
<sequence length="1154" mass="120849">MSEDTESQLAVVGMAGRFPGAGDVTAFWRNLTAGVGGIREITHEELAAAKVPAAVRADPAYVRKGAPLADTDLFDAAFFGYSPREAEVTDPQHRMFLECAWEALEGAGYRPTAVPGKVGVFGGVAPSTYGLRHVLTRPEVMATITMEQYGTGTTADALCTMVAYKLGLTGPVLGVQTNCSTSLVAVHLAAQALLTYDCDVALAGGAAIADPLPVGYPFEDGSIVSPDGTVRSFDADAAGTVVGNGVGVVALKRLADAERDGDHVWAVLLGSAVNNDGAGRAGYGAPGVDGQSAVMTYALAVADVDPGDVGYVECHATGTRLGDAIELAALDRAFPGTPERPRVLSSLKPDIGHLDRASGVAGLIKAVLALHHRVLPATRGFRRPNRALDTARFTVLTEDRPWPPGPRPRRACVSSFGAGGTNAHVVLQEAPQPPPRAEAPGPHLLVLSARTPTALKESVRRLHARLSGPDAPELCDVAHTVQRSRAGFAHRTAVVCADLAEAVKALADPDALPVTGPVALSGRRVTPGGPAEAAERWLAGDDVDFSALHDGPRRRVPLPTYPFERRRYFIDRADAPTAPAPVREAATGRLPELADWFSHPTWRCVPLLGDPDPATLRRHGPWWVLADAGPGAEAAATLARAGAEVVRLTSGDRGYAEVLAAGPRPRTVVHALLPGRETDDAGALREGFHSVRALAGALAEDPRPGPVTLLLCTSGAVEATGGDLRHPEQATLVGLRPVLGQEFGDLTCRLADTTAATRGADLLREAVLGEGAEPVALRGADRWVRGFDPIRPPASPPGRPVIRPGSTVLITGGLGTVGTALAERLARRACSLVLLGRTPVPPEAAWDAPDHDRRAAAAIAAVRRLRALGAEVLTVAADIADRTAVAEALTAARERFGTIDVVIHAAGTQGARYFGFAPSLTDDVCDLHFRSKAGGLRVLDELLGADEAPLRIAVSSLAAVLGGVGYGAYAAANAAMDAHARASGRWLPVDFDTWNLGQDPHGDLGATMKDFHYDADEGFEVLQRCLALTGRVRQVVVSTGSLRSRLDQWTAPGAGPDREPGATRTRHPRPELMTGYEPPATPQEAALAEIWGDILGVDGVGVHDSFFDLGGHSLTAVRMMAKVRGRFGGFPVAVLLENPTVRSFCAVINGRNPG</sequence>
<dbReference type="Gene3D" id="1.10.1240.100">
    <property type="match status" value="1"/>
</dbReference>
<evidence type="ECO:0000259" key="7">
    <source>
        <dbReference type="PROSITE" id="PS50075"/>
    </source>
</evidence>
<dbReference type="InterPro" id="IPR002347">
    <property type="entry name" value="SDR_fam"/>
</dbReference>
<evidence type="ECO:0000256" key="5">
    <source>
        <dbReference type="ARBA" id="ARBA00022679"/>
    </source>
</evidence>
<geneLocation type="plasmid" evidence="9 10">
    <name>pSCATT</name>
</geneLocation>
<dbReference type="PROSITE" id="PS50075">
    <property type="entry name" value="CARRIER"/>
    <property type="match status" value="1"/>
</dbReference>
<feature type="domain" description="Carrier" evidence="7">
    <location>
        <begin position="1078"/>
        <end position="1152"/>
    </location>
</feature>
<dbReference type="KEGG" id="sct:SCAT_p0311"/>
<dbReference type="InterPro" id="IPR013968">
    <property type="entry name" value="PKS_KR"/>
</dbReference>
<dbReference type="InterPro" id="IPR029058">
    <property type="entry name" value="AB_hydrolase_fold"/>
</dbReference>
<keyword evidence="4" id="KW-0597">Phosphoprotein</keyword>
<dbReference type="Gene3D" id="3.40.50.1820">
    <property type="entry name" value="alpha/beta hydrolase"/>
    <property type="match status" value="1"/>
</dbReference>
<dbReference type="GO" id="GO:0004312">
    <property type="term" value="F:fatty acid synthase activity"/>
    <property type="evidence" value="ECO:0007669"/>
    <property type="project" value="TreeGrafter"/>
</dbReference>
<dbReference type="GO" id="GO:0005737">
    <property type="term" value="C:cytoplasm"/>
    <property type="evidence" value="ECO:0007669"/>
    <property type="project" value="TreeGrafter"/>
</dbReference>
<evidence type="ECO:0000256" key="1">
    <source>
        <dbReference type="ARBA" id="ARBA00001957"/>
    </source>
</evidence>
<comment type="similarity">
    <text evidence="2">Belongs to the ATP-dependent AMP-binding enzyme family.</text>
</comment>
<feature type="region of interest" description="Disordered" evidence="6">
    <location>
        <begin position="1047"/>
        <end position="1079"/>
    </location>
</feature>
<dbReference type="InterPro" id="IPR036291">
    <property type="entry name" value="NAD(P)-bd_dom_sf"/>
</dbReference>
<dbReference type="Proteomes" id="UP000007842">
    <property type="component" value="Plasmid pSCATT"/>
</dbReference>
<name>F8JL88_STREN</name>
<evidence type="ECO:0000313" key="9">
    <source>
        <dbReference type="EMBL" id="AEW99626.1"/>
    </source>
</evidence>
<dbReference type="RefSeq" id="WP_014150766.1">
    <property type="nucleotide sequence ID" value="NC_016113.1"/>
</dbReference>
<gene>
    <name evidence="9" type="ordered locus">SCATT_p14330</name>
</gene>
<dbReference type="InterPro" id="IPR050091">
    <property type="entry name" value="PKS_NRPS_Biosynth_Enz"/>
</dbReference>
<dbReference type="PANTHER" id="PTHR43775:SF37">
    <property type="entry name" value="SI:DKEY-61P9.11"/>
    <property type="match status" value="1"/>
</dbReference>
<evidence type="ECO:0000256" key="6">
    <source>
        <dbReference type="SAM" id="MobiDB-lite"/>
    </source>
</evidence>
<dbReference type="InterPro" id="IPR014030">
    <property type="entry name" value="Ketoacyl_synth_N"/>
</dbReference>
<feature type="domain" description="Ketosynthase family 3 (KS3)" evidence="8">
    <location>
        <begin position="6"/>
        <end position="429"/>
    </location>
</feature>
<dbReference type="InterPro" id="IPR036736">
    <property type="entry name" value="ACP-like_sf"/>
</dbReference>
<evidence type="ECO:0000313" key="10">
    <source>
        <dbReference type="Proteomes" id="UP000007842"/>
    </source>
</evidence>
<dbReference type="SUPFAM" id="SSF51735">
    <property type="entry name" value="NAD(P)-binding Rossmann-fold domains"/>
    <property type="match status" value="2"/>
</dbReference>
<dbReference type="InterPro" id="IPR020806">
    <property type="entry name" value="PKS_PP-bd"/>
</dbReference>
<dbReference type="InterPro" id="IPR057326">
    <property type="entry name" value="KR_dom"/>
</dbReference>
<dbReference type="InterPro" id="IPR014031">
    <property type="entry name" value="Ketoacyl_synth_C"/>
</dbReference>
<accession>G8XG96</accession>
<dbReference type="KEGG" id="scy:SCATT_p14330"/>
<dbReference type="AlphaFoldDB" id="F8JL88"/>
<proteinExistence type="inferred from homology"/>
<dbReference type="SMART" id="SM00823">
    <property type="entry name" value="PKS_PP"/>
    <property type="match status" value="1"/>
</dbReference>
<dbReference type="GO" id="GO:0031177">
    <property type="term" value="F:phosphopantetheine binding"/>
    <property type="evidence" value="ECO:0007669"/>
    <property type="project" value="InterPro"/>
</dbReference>
<comment type="cofactor">
    <cofactor evidence="1">
        <name>pantetheine 4'-phosphate</name>
        <dbReference type="ChEBI" id="CHEBI:47942"/>
    </cofactor>
</comment>
<evidence type="ECO:0000256" key="2">
    <source>
        <dbReference type="ARBA" id="ARBA00006432"/>
    </source>
</evidence>
<dbReference type="SMART" id="SM00822">
    <property type="entry name" value="PKS_KR"/>
    <property type="match status" value="1"/>
</dbReference>
<protein>
    <submittedName>
        <fullName evidence="9">Beta-ketoacyl synthase</fullName>
    </submittedName>
</protein>
<dbReference type="SMART" id="SM00825">
    <property type="entry name" value="PKS_KS"/>
    <property type="match status" value="1"/>
</dbReference>
<dbReference type="HOGENOM" id="CLU_000022_35_4_11"/>
<dbReference type="GO" id="GO:0005886">
    <property type="term" value="C:plasma membrane"/>
    <property type="evidence" value="ECO:0007669"/>
    <property type="project" value="TreeGrafter"/>
</dbReference>
<dbReference type="Gene3D" id="3.40.50.720">
    <property type="entry name" value="NAD(P)-binding Rossmann-like Domain"/>
    <property type="match status" value="1"/>
</dbReference>
<dbReference type="InterPro" id="IPR016039">
    <property type="entry name" value="Thiolase-like"/>
</dbReference>
<evidence type="ECO:0000256" key="3">
    <source>
        <dbReference type="ARBA" id="ARBA00022450"/>
    </source>
</evidence>
<dbReference type="Pfam" id="PF16197">
    <property type="entry name" value="KAsynt_C_assoc"/>
    <property type="match status" value="1"/>
</dbReference>
<keyword evidence="9" id="KW-0614">Plasmid</keyword>
<dbReference type="InterPro" id="IPR020841">
    <property type="entry name" value="PKS_Beta-ketoAc_synthase_dom"/>
</dbReference>
<dbReference type="OrthoDB" id="9778690at2"/>
<dbReference type="Gene3D" id="3.40.47.10">
    <property type="match status" value="1"/>
</dbReference>
<dbReference type="PRINTS" id="PR00081">
    <property type="entry name" value="GDHRDH"/>
</dbReference>
<dbReference type="FunFam" id="1.10.1200.10:FF:000016">
    <property type="entry name" value="Non-ribosomal peptide synthase"/>
    <property type="match status" value="1"/>
</dbReference>
<dbReference type="CDD" id="cd00833">
    <property type="entry name" value="PKS"/>
    <property type="match status" value="1"/>
</dbReference>
<dbReference type="SUPFAM" id="SSF53901">
    <property type="entry name" value="Thiolase-like"/>
    <property type="match status" value="1"/>
</dbReference>
<keyword evidence="3" id="KW-0596">Phosphopantetheine</keyword>
<organism evidence="9 10">
    <name type="scientific">Streptantibioticus cattleyicolor (strain ATCC 35852 / DSM 46488 / JCM 4925 / NBRC 14057 / NRRL 8057)</name>
    <name type="common">Streptomyces cattleya</name>
    <dbReference type="NCBI Taxonomy" id="1003195"/>
    <lineage>
        <taxon>Bacteria</taxon>
        <taxon>Bacillati</taxon>
        <taxon>Actinomycetota</taxon>
        <taxon>Actinomycetes</taxon>
        <taxon>Kitasatosporales</taxon>
        <taxon>Streptomycetaceae</taxon>
        <taxon>Streptantibioticus</taxon>
    </lineage>
</organism>
<dbReference type="InterPro" id="IPR032821">
    <property type="entry name" value="PKS_assoc"/>
</dbReference>
<accession>F8JL88</accession>
<keyword evidence="5" id="KW-0808">Transferase</keyword>
<dbReference type="GO" id="GO:0071770">
    <property type="term" value="P:DIM/DIP cell wall layer assembly"/>
    <property type="evidence" value="ECO:0007669"/>
    <property type="project" value="TreeGrafter"/>
</dbReference>
<dbReference type="Pfam" id="PF08659">
    <property type="entry name" value="KR"/>
    <property type="match status" value="1"/>
</dbReference>
<dbReference type="GO" id="GO:0006633">
    <property type="term" value="P:fatty acid biosynthetic process"/>
    <property type="evidence" value="ECO:0007669"/>
    <property type="project" value="TreeGrafter"/>
</dbReference>
<evidence type="ECO:0000259" key="8">
    <source>
        <dbReference type="PROSITE" id="PS52004"/>
    </source>
</evidence>
<reference evidence="10" key="1">
    <citation type="submission" date="2011-12" db="EMBL/GenBank/DDBJ databases">
        <title>Complete genome sequence of Streptomyces cattleya strain DSM 46488.</title>
        <authorList>
            <person name="Ou H.-Y."/>
            <person name="Li P."/>
            <person name="Zhao C."/>
            <person name="O'Hagan D."/>
            <person name="Deng Z."/>
        </authorList>
    </citation>
    <scope>NUCLEOTIDE SEQUENCE [LARGE SCALE GENOMIC DNA]</scope>
    <source>
        <strain evidence="10">ATCC 35852 / DSM 46488 / JCM 4925 / NBRC 14057 / NRRL 8057</strain>
        <plasmid evidence="10">Plasmid pSCATT</plasmid>
    </source>
</reference>
<dbReference type="InterPro" id="IPR009081">
    <property type="entry name" value="PP-bd_ACP"/>
</dbReference>
<evidence type="ECO:0000256" key="4">
    <source>
        <dbReference type="ARBA" id="ARBA00022553"/>
    </source>
</evidence>
<dbReference type="SUPFAM" id="SSF47336">
    <property type="entry name" value="ACP-like"/>
    <property type="match status" value="1"/>
</dbReference>
<dbReference type="PROSITE" id="PS52004">
    <property type="entry name" value="KS3_2"/>
    <property type="match status" value="1"/>
</dbReference>
<dbReference type="Pfam" id="PF00109">
    <property type="entry name" value="ketoacyl-synt"/>
    <property type="match status" value="1"/>
</dbReference>
<dbReference type="GO" id="GO:0017000">
    <property type="term" value="P:antibiotic biosynthetic process"/>
    <property type="evidence" value="ECO:0007669"/>
    <property type="project" value="UniProtKB-ARBA"/>
</dbReference>
<dbReference type="Pfam" id="PF02801">
    <property type="entry name" value="Ketoacyl-synt_C"/>
    <property type="match status" value="1"/>
</dbReference>
<dbReference type="PANTHER" id="PTHR43775">
    <property type="entry name" value="FATTY ACID SYNTHASE"/>
    <property type="match status" value="1"/>
</dbReference>
<dbReference type="EMBL" id="CP003229">
    <property type="protein sequence ID" value="AEW99626.1"/>
    <property type="molecule type" value="Genomic_DNA"/>
</dbReference>
<dbReference type="GO" id="GO:0044550">
    <property type="term" value="P:secondary metabolite biosynthetic process"/>
    <property type="evidence" value="ECO:0007669"/>
    <property type="project" value="UniProtKB-ARBA"/>
</dbReference>
<keyword evidence="10" id="KW-1185">Reference proteome</keyword>